<comment type="caution">
    <text evidence="5">The sequence shown here is derived from an EMBL/GenBank/DDBJ whole genome shotgun (WGS) entry which is preliminary data.</text>
</comment>
<organism evidence="5 6">
    <name type="scientific">Paractinoplanes globisporus</name>
    <dbReference type="NCBI Taxonomy" id="113565"/>
    <lineage>
        <taxon>Bacteria</taxon>
        <taxon>Bacillati</taxon>
        <taxon>Actinomycetota</taxon>
        <taxon>Actinomycetes</taxon>
        <taxon>Micromonosporales</taxon>
        <taxon>Micromonosporaceae</taxon>
        <taxon>Paractinoplanes</taxon>
    </lineage>
</organism>
<dbReference type="SUPFAM" id="SSF46458">
    <property type="entry name" value="Globin-like"/>
    <property type="match status" value="1"/>
</dbReference>
<proteinExistence type="predicted"/>
<dbReference type="InterPro" id="IPR012292">
    <property type="entry name" value="Globin/Proto"/>
</dbReference>
<dbReference type="InterPro" id="IPR009050">
    <property type="entry name" value="Globin-like_sf"/>
</dbReference>
<evidence type="ECO:0000256" key="3">
    <source>
        <dbReference type="ARBA" id="ARBA00022723"/>
    </source>
</evidence>
<keyword evidence="6" id="KW-1185">Reference proteome</keyword>
<reference evidence="5 6" key="1">
    <citation type="submission" date="2024-10" db="EMBL/GenBank/DDBJ databases">
        <title>The Natural Products Discovery Center: Release of the First 8490 Sequenced Strains for Exploring Actinobacteria Biosynthetic Diversity.</title>
        <authorList>
            <person name="Kalkreuter E."/>
            <person name="Kautsar S.A."/>
            <person name="Yang D."/>
            <person name="Bader C.D."/>
            <person name="Teijaro C.N."/>
            <person name="Fluegel L."/>
            <person name="Davis C.M."/>
            <person name="Simpson J.R."/>
            <person name="Lauterbach L."/>
            <person name="Steele A.D."/>
            <person name="Gui C."/>
            <person name="Meng S."/>
            <person name="Li G."/>
            <person name="Viehrig K."/>
            <person name="Ye F."/>
            <person name="Su P."/>
            <person name="Kiefer A.F."/>
            <person name="Nichols A."/>
            <person name="Cepeda A.J."/>
            <person name="Yan W."/>
            <person name="Fan B."/>
            <person name="Jiang Y."/>
            <person name="Adhikari A."/>
            <person name="Zheng C.-J."/>
            <person name="Schuster L."/>
            <person name="Cowan T.M."/>
            <person name="Smanski M.J."/>
            <person name="Chevrette M.G."/>
            <person name="De Carvalho L.P.S."/>
            <person name="Shen B."/>
        </authorList>
    </citation>
    <scope>NUCLEOTIDE SEQUENCE [LARGE SCALE GENOMIC DNA]</scope>
    <source>
        <strain evidence="5 6">NPDC000087</strain>
    </source>
</reference>
<dbReference type="EMBL" id="JBIAZU010000001">
    <property type="protein sequence ID" value="MFF5287850.1"/>
    <property type="molecule type" value="Genomic_DNA"/>
</dbReference>
<dbReference type="Pfam" id="PF01152">
    <property type="entry name" value="Bac_globin"/>
    <property type="match status" value="1"/>
</dbReference>
<evidence type="ECO:0000256" key="1">
    <source>
        <dbReference type="ARBA" id="ARBA00022448"/>
    </source>
</evidence>
<evidence type="ECO:0000256" key="4">
    <source>
        <dbReference type="ARBA" id="ARBA00023004"/>
    </source>
</evidence>
<dbReference type="CDD" id="cd00454">
    <property type="entry name" value="TrHb1_N"/>
    <property type="match status" value="1"/>
</dbReference>
<keyword evidence="4" id="KW-0408">Iron</keyword>
<protein>
    <submittedName>
        <fullName evidence="5">Group 1 truncated hemoglobin</fullName>
    </submittedName>
</protein>
<evidence type="ECO:0000256" key="2">
    <source>
        <dbReference type="ARBA" id="ARBA00022617"/>
    </source>
</evidence>
<name>A0ABW6W6E7_9ACTN</name>
<evidence type="ECO:0000313" key="6">
    <source>
        <dbReference type="Proteomes" id="UP001602245"/>
    </source>
</evidence>
<dbReference type="Gene3D" id="1.10.490.10">
    <property type="entry name" value="Globins"/>
    <property type="match status" value="1"/>
</dbReference>
<sequence length="137" mass="14214">MGALFNEIGDAATLRTAVNLLYQRVLADPELAPWFAGVDMPRLRAHQLAFLAGALGGPNLFNGRDVATAHAGLKITDEAFDALIGHLATALRDLGSAPAAVDRLVRRLETWRTAVVESPGAAVISPAGAPPATPPAS</sequence>
<gene>
    <name evidence="5" type="ORF">ACFY35_00330</name>
</gene>
<dbReference type="InterPro" id="IPR001486">
    <property type="entry name" value="Hemoglobin_trunc"/>
</dbReference>
<dbReference type="Proteomes" id="UP001602245">
    <property type="component" value="Unassembled WGS sequence"/>
</dbReference>
<keyword evidence="1" id="KW-0813">Transport</keyword>
<accession>A0ABW6W6E7</accession>
<keyword evidence="2" id="KW-0349">Heme</keyword>
<keyword evidence="3" id="KW-0479">Metal-binding</keyword>
<evidence type="ECO:0000313" key="5">
    <source>
        <dbReference type="EMBL" id="MFF5287850.1"/>
    </source>
</evidence>
<dbReference type="RefSeq" id="WP_020515570.1">
    <property type="nucleotide sequence ID" value="NZ_JBIAZU010000001.1"/>
</dbReference>